<dbReference type="GeneID" id="65133643"/>
<accession>A0A898KC94</accession>
<sequence>MDEIKIPEGWVLVPKDPTIKMIEGFWGEITHGQDEINAAKEAYAEMLEAAPKWENKS</sequence>
<reference evidence="1" key="1">
    <citation type="submission" date="2021-01" db="EMBL/GenBank/DDBJ databases">
        <authorList>
            <person name="Shang Y."/>
        </authorList>
    </citation>
    <scope>NUCLEOTIDE SEQUENCE</scope>
</reference>
<proteinExistence type="predicted"/>
<dbReference type="EMBL" id="MW544066">
    <property type="protein sequence ID" value="QSJ04005.1"/>
    <property type="molecule type" value="Genomic_DNA"/>
</dbReference>
<evidence type="ECO:0000313" key="2">
    <source>
        <dbReference type="Proteomes" id="UP000662760"/>
    </source>
</evidence>
<dbReference type="Proteomes" id="UP000662760">
    <property type="component" value="Segment"/>
</dbReference>
<organism evidence="1 2">
    <name type="scientific">Salmonella phage vB_SalP_TR2</name>
    <dbReference type="NCBI Taxonomy" id="2812854"/>
    <lineage>
        <taxon>Viruses</taxon>
        <taxon>Duplodnaviria</taxon>
        <taxon>Heunggongvirae</taxon>
        <taxon>Uroviricota</taxon>
        <taxon>Caudoviricetes</taxon>
        <taxon>Schitoviridae</taxon>
        <taxon>Triduovirus</taxon>
        <taxon>Triduovirus Tr2</taxon>
    </lineage>
</organism>
<dbReference type="RefSeq" id="YP_010115039.1">
    <property type="nucleotide sequence ID" value="NC_055921.1"/>
</dbReference>
<protein>
    <submittedName>
        <fullName evidence="1">Uncharacterized protein</fullName>
    </submittedName>
</protein>
<keyword evidence="2" id="KW-1185">Reference proteome</keyword>
<name>A0A898KC94_9CAUD</name>
<dbReference type="KEGG" id="vg:65133643"/>
<evidence type="ECO:0000313" key="1">
    <source>
        <dbReference type="EMBL" id="QSJ04005.1"/>
    </source>
</evidence>